<dbReference type="InterPro" id="IPR002575">
    <property type="entry name" value="Aminoglycoside_PTrfase"/>
</dbReference>
<protein>
    <submittedName>
        <fullName evidence="2">Aminoglycoside phosphotransferase family protein</fullName>
    </submittedName>
</protein>
<dbReference type="Gene3D" id="3.90.1200.10">
    <property type="match status" value="1"/>
</dbReference>
<evidence type="ECO:0000313" key="3">
    <source>
        <dbReference type="Proteomes" id="UP001593833"/>
    </source>
</evidence>
<gene>
    <name evidence="2" type="ORF">ACFL6M_00245</name>
</gene>
<dbReference type="Proteomes" id="UP001593833">
    <property type="component" value="Unassembled WGS sequence"/>
</dbReference>
<sequence>MSAAHMAADLRPFVERVMPLLAGTEPAVPDQADAAADRLQLTPLAGDGSNRKIFRAALRGVTAVAVSNPLAAERVHPDDNESFYAVQDHLKRCKVRVPAIFAADTEHGMFLLEDLGDVRLYDLVRAGEGASDPAQRCDPEILYNDAVDVLVRIQAAGGPIFDPESVGNPPYDERFVLEEEARYFHDELIRGLAGIGHAFVEIEAECRQLAWEAISGTGEPSADAPVFMHRDFQSRNLMVAGGSLIVIDFQGARLGPPQYDLASLLLDPYAALPAALREKLLLRYLRGASDHHVPGTPAVDANATSLQELGPQVQTWFSRFLANGANRLMQALGAYAKLGGRLHRPGFLENISTGLRLLESVLQQRGDCARLLELVYHVLAESADTKTSLGRALNGEES</sequence>
<feature type="domain" description="Aminoglycoside phosphotransferase" evidence="1">
    <location>
        <begin position="41"/>
        <end position="289"/>
    </location>
</feature>
<dbReference type="Gene3D" id="3.30.200.20">
    <property type="entry name" value="Phosphorylase Kinase, domain 1"/>
    <property type="match status" value="1"/>
</dbReference>
<dbReference type="Pfam" id="PF01636">
    <property type="entry name" value="APH"/>
    <property type="match status" value="1"/>
</dbReference>
<evidence type="ECO:0000313" key="2">
    <source>
        <dbReference type="EMBL" id="MFC1572006.1"/>
    </source>
</evidence>
<dbReference type="SUPFAM" id="SSF56112">
    <property type="entry name" value="Protein kinase-like (PK-like)"/>
    <property type="match status" value="1"/>
</dbReference>
<dbReference type="InterPro" id="IPR011009">
    <property type="entry name" value="Kinase-like_dom_sf"/>
</dbReference>
<comment type="caution">
    <text evidence="2">The sequence shown here is derived from an EMBL/GenBank/DDBJ whole genome shotgun (WGS) entry which is preliminary data.</text>
</comment>
<organism evidence="2 3">
    <name type="scientific">Eiseniibacteriota bacterium</name>
    <dbReference type="NCBI Taxonomy" id="2212470"/>
    <lineage>
        <taxon>Bacteria</taxon>
        <taxon>Candidatus Eiseniibacteriota</taxon>
    </lineage>
</organism>
<name>A0ABV6YI44_UNCEI</name>
<accession>A0ABV6YI44</accession>
<dbReference type="EMBL" id="JBHPKH010000001">
    <property type="protein sequence ID" value="MFC1572006.1"/>
    <property type="molecule type" value="Genomic_DNA"/>
</dbReference>
<reference evidence="2 3" key="1">
    <citation type="submission" date="2024-09" db="EMBL/GenBank/DDBJ databases">
        <authorList>
            <person name="D'Angelo T."/>
        </authorList>
    </citation>
    <scope>NUCLEOTIDE SEQUENCE [LARGE SCALE GENOMIC DNA]</scope>
    <source>
        <strain evidence="2">SAG AM-320-E07</strain>
    </source>
</reference>
<evidence type="ECO:0000259" key="1">
    <source>
        <dbReference type="Pfam" id="PF01636"/>
    </source>
</evidence>
<keyword evidence="3" id="KW-1185">Reference proteome</keyword>
<proteinExistence type="predicted"/>